<dbReference type="FunFam" id="2.40.30.170:FF:000010">
    <property type="entry name" value="Efflux RND transporter periplasmic adaptor subunit"/>
    <property type="match status" value="1"/>
</dbReference>
<dbReference type="AlphaFoldDB" id="A0A1V5MIH4"/>
<name>A0A1V5MIH4_UNCT6</name>
<evidence type="ECO:0000259" key="4">
    <source>
        <dbReference type="Pfam" id="PF25876"/>
    </source>
</evidence>
<evidence type="ECO:0000256" key="2">
    <source>
        <dbReference type="SAM" id="Coils"/>
    </source>
</evidence>
<feature type="domain" description="Multidrug resistance protein MdtA-like alpha-helical hairpin" evidence="4">
    <location>
        <begin position="115"/>
        <end position="191"/>
    </location>
</feature>
<dbReference type="Proteomes" id="UP000485484">
    <property type="component" value="Unassembled WGS sequence"/>
</dbReference>
<evidence type="ECO:0000256" key="3">
    <source>
        <dbReference type="SAM" id="MobiDB-lite"/>
    </source>
</evidence>
<evidence type="ECO:0000313" key="6">
    <source>
        <dbReference type="EMBL" id="OPZ93044.1"/>
    </source>
</evidence>
<feature type="domain" description="CusB-like beta-barrel" evidence="5">
    <location>
        <begin position="235"/>
        <end position="305"/>
    </location>
</feature>
<dbReference type="Gene3D" id="2.40.420.20">
    <property type="match status" value="1"/>
</dbReference>
<accession>A0A1V5MIH4</accession>
<dbReference type="PANTHER" id="PTHR30469">
    <property type="entry name" value="MULTIDRUG RESISTANCE PROTEIN MDTA"/>
    <property type="match status" value="1"/>
</dbReference>
<proteinExistence type="inferred from homology"/>
<comment type="caution">
    <text evidence="6">The sequence shown here is derived from an EMBL/GenBank/DDBJ whole genome shotgun (WGS) entry which is preliminary data.</text>
</comment>
<dbReference type="Gene3D" id="1.10.287.470">
    <property type="entry name" value="Helix hairpin bin"/>
    <property type="match status" value="1"/>
</dbReference>
<dbReference type="Gene3D" id="2.40.30.170">
    <property type="match status" value="1"/>
</dbReference>
<gene>
    <name evidence="6" type="primary">mdtA</name>
    <name evidence="6" type="ORF">BWY73_00511</name>
</gene>
<dbReference type="GO" id="GO:0015562">
    <property type="term" value="F:efflux transmembrane transporter activity"/>
    <property type="evidence" value="ECO:0007669"/>
    <property type="project" value="TreeGrafter"/>
</dbReference>
<sequence length="411" mass="45058">MKRVVLVIVALALLGLFGWQAYRKISKKMKAPGGRPDRMAVAVEVAPVRQTAISDTRQFSGSLAPRSQFVVAPKVAGRLEKLLVDLGDDVKRNQLIAALDSQEYEQAVEEARAELKVARANIAESESALEVAKRELERTRALREKKIAPEAELDEAEAAYKTREARHKVTLAQVEQKEAALKAAEVRLSFTQIRAAWEGGSEVRRIGERYVDQGVMLRANDPIVSILEIDSLTAVIEVTEENYARVRLGQSVRISTDAQPDREFTATIVRISPALKESSRTARVEALINNQKHLLKPGLFIRAEIEVAHREGATVVPLAALTTRDEKSGVFLLEPDGKKVHFVPVETGIVNSESAEILAPKLEGRVVTLGHHLLEDGSPVLLPESDPGRQPAGQTRTGAGAEKKPTVETRP</sequence>
<dbReference type="NCBIfam" id="TIGR01730">
    <property type="entry name" value="RND_mfp"/>
    <property type="match status" value="1"/>
</dbReference>
<feature type="coiled-coil region" evidence="2">
    <location>
        <begin position="101"/>
        <end position="142"/>
    </location>
</feature>
<dbReference type="EMBL" id="MWAK01000048">
    <property type="protein sequence ID" value="OPZ93044.1"/>
    <property type="molecule type" value="Genomic_DNA"/>
</dbReference>
<dbReference type="InterPro" id="IPR058624">
    <property type="entry name" value="MdtA-like_HH"/>
</dbReference>
<feature type="compositionally biased region" description="Basic and acidic residues" evidence="3">
    <location>
        <begin position="401"/>
        <end position="411"/>
    </location>
</feature>
<dbReference type="Pfam" id="PF25954">
    <property type="entry name" value="Beta-barrel_RND_2"/>
    <property type="match status" value="1"/>
</dbReference>
<dbReference type="SUPFAM" id="SSF111369">
    <property type="entry name" value="HlyD-like secretion proteins"/>
    <property type="match status" value="1"/>
</dbReference>
<evidence type="ECO:0000259" key="5">
    <source>
        <dbReference type="Pfam" id="PF25954"/>
    </source>
</evidence>
<feature type="region of interest" description="Disordered" evidence="3">
    <location>
        <begin position="377"/>
        <end position="411"/>
    </location>
</feature>
<dbReference type="PANTHER" id="PTHR30469:SF15">
    <property type="entry name" value="HLYD FAMILY OF SECRETION PROTEINS"/>
    <property type="match status" value="1"/>
</dbReference>
<dbReference type="InterPro" id="IPR006143">
    <property type="entry name" value="RND_pump_MFP"/>
</dbReference>
<dbReference type="GO" id="GO:1990281">
    <property type="term" value="C:efflux pump complex"/>
    <property type="evidence" value="ECO:0007669"/>
    <property type="project" value="TreeGrafter"/>
</dbReference>
<protein>
    <submittedName>
        <fullName evidence="6">Multidrug resistance protein MdtA</fullName>
    </submittedName>
</protein>
<dbReference type="Gene3D" id="2.40.50.100">
    <property type="match status" value="1"/>
</dbReference>
<dbReference type="Pfam" id="PF25876">
    <property type="entry name" value="HH_MFP_RND"/>
    <property type="match status" value="1"/>
</dbReference>
<organism evidence="6">
    <name type="scientific">candidate division TA06 bacterium ADurb.Bin417</name>
    <dbReference type="NCBI Taxonomy" id="1852828"/>
    <lineage>
        <taxon>Bacteria</taxon>
        <taxon>Bacteria division TA06</taxon>
    </lineage>
</organism>
<evidence type="ECO:0000256" key="1">
    <source>
        <dbReference type="ARBA" id="ARBA00009477"/>
    </source>
</evidence>
<reference evidence="6" key="1">
    <citation type="submission" date="2017-02" db="EMBL/GenBank/DDBJ databases">
        <title>Delving into the versatile metabolic prowess of the omnipresent phylum Bacteroidetes.</title>
        <authorList>
            <person name="Nobu M.K."/>
            <person name="Mei R."/>
            <person name="Narihiro T."/>
            <person name="Kuroda K."/>
            <person name="Liu W.-T."/>
        </authorList>
    </citation>
    <scope>NUCLEOTIDE SEQUENCE</scope>
    <source>
        <strain evidence="6">ADurb.Bin417</strain>
    </source>
</reference>
<comment type="similarity">
    <text evidence="1">Belongs to the membrane fusion protein (MFP) (TC 8.A.1) family.</text>
</comment>
<keyword evidence="2" id="KW-0175">Coiled coil</keyword>
<dbReference type="InterPro" id="IPR058792">
    <property type="entry name" value="Beta-barrel_RND_2"/>
</dbReference>